<keyword evidence="2" id="KW-1185">Reference proteome</keyword>
<dbReference type="Proteomes" id="UP000216035">
    <property type="component" value="Unassembled WGS sequence"/>
</dbReference>
<evidence type="ECO:0008006" key="3">
    <source>
        <dbReference type="Google" id="ProtNLM"/>
    </source>
</evidence>
<dbReference type="EMBL" id="NOXX01000093">
    <property type="protein sequence ID" value="OYQ49691.1"/>
    <property type="molecule type" value="Genomic_DNA"/>
</dbReference>
<accession>A0A256A7R4</accession>
<proteinExistence type="predicted"/>
<evidence type="ECO:0000313" key="1">
    <source>
        <dbReference type="EMBL" id="OYQ49691.1"/>
    </source>
</evidence>
<reference evidence="1 2" key="1">
    <citation type="submission" date="2017-07" db="EMBL/GenBank/DDBJ databases">
        <title>Flavobacterium cyanobacteriorum sp. nov., isolated from cyanobacterial aggregates in a eutrophic lake.</title>
        <authorList>
            <person name="Cai H."/>
        </authorList>
    </citation>
    <scope>NUCLEOTIDE SEQUENCE [LARGE SCALE GENOMIC DNA]</scope>
    <source>
        <strain evidence="1 2">TH167</strain>
    </source>
</reference>
<name>A0A256A7R4_9FLAO</name>
<organism evidence="1 2">
    <name type="scientific">Flavobacterium aurantiibacter</name>
    <dbReference type="NCBI Taxonomy" id="2023067"/>
    <lineage>
        <taxon>Bacteria</taxon>
        <taxon>Pseudomonadati</taxon>
        <taxon>Bacteroidota</taxon>
        <taxon>Flavobacteriia</taxon>
        <taxon>Flavobacteriales</taxon>
        <taxon>Flavobacteriaceae</taxon>
        <taxon>Flavobacterium</taxon>
    </lineage>
</organism>
<dbReference type="AlphaFoldDB" id="A0A256A7R4"/>
<dbReference type="RefSeq" id="WP_094484958.1">
    <property type="nucleotide sequence ID" value="NZ_NOXX01000093.1"/>
</dbReference>
<evidence type="ECO:0000313" key="2">
    <source>
        <dbReference type="Proteomes" id="UP000216035"/>
    </source>
</evidence>
<sequence>MRKLFILLFFPIIVLAQPTSSSIYERRHEFTFGAVKLLAGPIVELNYEYIFREDFTFGTSVLVNGRNDNDWEEDFSVTPFVRFYFQERKEFAAKGFFIEGFGKYSNGRNNDYGNENKQRYNSASLGLAGGFKLINRTGFVLEIVAGGGRTLGESKNAPDFIFRGDINLGYRF</sequence>
<dbReference type="OrthoDB" id="768080at2"/>
<protein>
    <recommendedName>
        <fullName evidence="3">DUF3575 domain-containing protein</fullName>
    </recommendedName>
</protein>
<comment type="caution">
    <text evidence="1">The sequence shown here is derived from an EMBL/GenBank/DDBJ whole genome shotgun (WGS) entry which is preliminary data.</text>
</comment>
<gene>
    <name evidence="1" type="ORF">CHX27_01245</name>
</gene>